<gene>
    <name evidence="1" type="ORF">SAMN05444412_101142</name>
</gene>
<name>A0A1H3JVG1_9BACT</name>
<organism evidence="1 2">
    <name type="scientific">Rhodonellum ikkaensis</name>
    <dbReference type="NCBI Taxonomy" id="336829"/>
    <lineage>
        <taxon>Bacteria</taxon>
        <taxon>Pseudomonadati</taxon>
        <taxon>Bacteroidota</taxon>
        <taxon>Cytophagia</taxon>
        <taxon>Cytophagales</taxon>
        <taxon>Cytophagaceae</taxon>
        <taxon>Rhodonellum</taxon>
    </lineage>
</organism>
<protein>
    <submittedName>
        <fullName evidence="1">Uncharacterized protein</fullName>
    </submittedName>
</protein>
<dbReference type="EMBL" id="FNQC01000001">
    <property type="protein sequence ID" value="SDY43495.1"/>
    <property type="molecule type" value="Genomic_DNA"/>
</dbReference>
<proteinExistence type="predicted"/>
<keyword evidence="2" id="KW-1185">Reference proteome</keyword>
<sequence length="67" mass="8067">MDNSMVVHPCQQLQTQVFMNSYLFRDCSQLYRFFTRVDDNEEVIKEKNVGNRCITFIDSKKILWETI</sequence>
<evidence type="ECO:0000313" key="2">
    <source>
        <dbReference type="Proteomes" id="UP000199663"/>
    </source>
</evidence>
<dbReference type="Proteomes" id="UP000199663">
    <property type="component" value="Unassembled WGS sequence"/>
</dbReference>
<reference evidence="1 2" key="1">
    <citation type="submission" date="2016-10" db="EMBL/GenBank/DDBJ databases">
        <authorList>
            <person name="Varghese N."/>
            <person name="Submissions S."/>
        </authorList>
    </citation>
    <scope>NUCLEOTIDE SEQUENCE [LARGE SCALE GENOMIC DNA]</scope>
    <source>
        <strain evidence="1 2">DSM 17997</strain>
    </source>
</reference>
<evidence type="ECO:0000313" key="1">
    <source>
        <dbReference type="EMBL" id="SDY43495.1"/>
    </source>
</evidence>
<accession>A0A1H3JVG1</accession>
<comment type="caution">
    <text evidence="1">The sequence shown here is derived from an EMBL/GenBank/DDBJ whole genome shotgun (WGS) entry which is preliminary data.</text>
</comment>